<dbReference type="GO" id="GO:0030975">
    <property type="term" value="F:thiamine binding"/>
    <property type="evidence" value="ECO:0007669"/>
    <property type="project" value="InterPro"/>
</dbReference>
<dbReference type="GO" id="GO:0006772">
    <property type="term" value="P:thiamine metabolic process"/>
    <property type="evidence" value="ECO:0007669"/>
    <property type="project" value="UniProtKB-UniRule"/>
</dbReference>
<evidence type="ECO:0000259" key="6">
    <source>
        <dbReference type="SMART" id="SM00983"/>
    </source>
</evidence>
<dbReference type="SUPFAM" id="SSF63999">
    <property type="entry name" value="Thiamin pyrophosphokinase, catalytic domain"/>
    <property type="match status" value="1"/>
</dbReference>
<evidence type="ECO:0000256" key="3">
    <source>
        <dbReference type="ARBA" id="ARBA00022777"/>
    </source>
</evidence>
<dbReference type="RefSeq" id="WP_184011447.1">
    <property type="nucleotide sequence ID" value="NZ_JACIJS010000006.1"/>
</dbReference>
<evidence type="ECO:0000313" key="8">
    <source>
        <dbReference type="Proteomes" id="UP000553766"/>
    </source>
</evidence>
<keyword evidence="3 7" id="KW-0418">Kinase</keyword>
<comment type="caution">
    <text evidence="7">The sequence shown here is derived from an EMBL/GenBank/DDBJ whole genome shotgun (WGS) entry which is preliminary data.</text>
</comment>
<dbReference type="EC" id="2.7.6.2" evidence="5"/>
<protein>
    <recommendedName>
        <fullName evidence="5">Thiamine diphosphokinase</fullName>
        <ecNumber evidence="5">2.7.6.2</ecNumber>
    </recommendedName>
</protein>
<keyword evidence="2" id="KW-0547">Nucleotide-binding</keyword>
<sequence length="220" mass="23307">MNHEVTFDHPVLLVGGGEVTEDALRWAETLAPVCIAADGGADKARALGRHVSVIIGDLDSLEDKSNWITDGVTVLHDSDQNSTDFDKCLKVIRAPLILGVGFTGARMDHMLAVLGRLGRGDAGHVIILGQEDVACLCPSEISLPVPPGTRISLFPLGACRGVRSRGLHWPIDGLEMTISGQLGTSNRATGPVEITMDGPCLLIVPTECLPMLATALMKKD</sequence>
<dbReference type="Pfam" id="PF04265">
    <property type="entry name" value="TPK_B1_binding"/>
    <property type="match status" value="1"/>
</dbReference>
<dbReference type="Gene3D" id="3.40.50.10240">
    <property type="entry name" value="Thiamin pyrophosphokinase, catalytic domain"/>
    <property type="match status" value="1"/>
</dbReference>
<dbReference type="AlphaFoldDB" id="A0A840WPY2"/>
<dbReference type="GO" id="GO:0016301">
    <property type="term" value="F:kinase activity"/>
    <property type="evidence" value="ECO:0007669"/>
    <property type="project" value="UniProtKB-KW"/>
</dbReference>
<dbReference type="GO" id="GO:0004788">
    <property type="term" value="F:thiamine diphosphokinase activity"/>
    <property type="evidence" value="ECO:0007669"/>
    <property type="project" value="UniProtKB-UniRule"/>
</dbReference>
<reference evidence="7 8" key="1">
    <citation type="submission" date="2020-08" db="EMBL/GenBank/DDBJ databases">
        <title>Genomic Encyclopedia of Type Strains, Phase IV (KMG-IV): sequencing the most valuable type-strain genomes for metagenomic binning, comparative biology and taxonomic classification.</title>
        <authorList>
            <person name="Goeker M."/>
        </authorList>
    </citation>
    <scope>NUCLEOTIDE SEQUENCE [LARGE SCALE GENOMIC DNA]</scope>
    <source>
        <strain evidence="7 8">DSM 103377</strain>
    </source>
</reference>
<dbReference type="InterPro" id="IPR053149">
    <property type="entry name" value="TPK"/>
</dbReference>
<dbReference type="InterPro" id="IPR036371">
    <property type="entry name" value="TPK_B1-bd_sf"/>
</dbReference>
<dbReference type="PANTHER" id="PTHR41299:SF1">
    <property type="entry name" value="THIAMINE PYROPHOSPHOKINASE"/>
    <property type="match status" value="1"/>
</dbReference>
<feature type="domain" description="Thiamin pyrophosphokinase thiamin-binding" evidence="6">
    <location>
        <begin position="123"/>
        <end position="200"/>
    </location>
</feature>
<name>A0A840WPY2_9RHOB</name>
<evidence type="ECO:0000313" key="7">
    <source>
        <dbReference type="EMBL" id="MBB5516123.1"/>
    </source>
</evidence>
<dbReference type="SUPFAM" id="SSF63862">
    <property type="entry name" value="Thiamin pyrophosphokinase, substrate-binding domain"/>
    <property type="match status" value="1"/>
</dbReference>
<proteinExistence type="predicted"/>
<dbReference type="CDD" id="cd07995">
    <property type="entry name" value="TPK"/>
    <property type="match status" value="1"/>
</dbReference>
<dbReference type="Pfam" id="PF04263">
    <property type="entry name" value="TPK_catalytic"/>
    <property type="match status" value="1"/>
</dbReference>
<evidence type="ECO:0000256" key="2">
    <source>
        <dbReference type="ARBA" id="ARBA00022741"/>
    </source>
</evidence>
<dbReference type="NCBIfam" id="TIGR01378">
    <property type="entry name" value="thi_PPkinase"/>
    <property type="match status" value="1"/>
</dbReference>
<evidence type="ECO:0000256" key="5">
    <source>
        <dbReference type="NCBIfam" id="TIGR01378"/>
    </source>
</evidence>
<dbReference type="InterPro" id="IPR007371">
    <property type="entry name" value="TPK_catalytic"/>
</dbReference>
<keyword evidence="4" id="KW-0067">ATP-binding</keyword>
<keyword evidence="1 7" id="KW-0808">Transferase</keyword>
<dbReference type="InterPro" id="IPR006282">
    <property type="entry name" value="Thi_PPkinase"/>
</dbReference>
<dbReference type="InterPro" id="IPR007373">
    <property type="entry name" value="Thiamin_PyroPKinase_B1-bd"/>
</dbReference>
<gene>
    <name evidence="7" type="ORF">FHS89_002149</name>
</gene>
<dbReference type="Proteomes" id="UP000553766">
    <property type="component" value="Unassembled WGS sequence"/>
</dbReference>
<organism evidence="7 8">
    <name type="scientific">Rubricella aquisinus</name>
    <dbReference type="NCBI Taxonomy" id="2028108"/>
    <lineage>
        <taxon>Bacteria</taxon>
        <taxon>Pseudomonadati</taxon>
        <taxon>Pseudomonadota</taxon>
        <taxon>Alphaproteobacteria</taxon>
        <taxon>Rhodobacterales</taxon>
        <taxon>Paracoccaceae</taxon>
        <taxon>Rubricella</taxon>
    </lineage>
</organism>
<accession>A0A840WPY2</accession>
<dbReference type="SMART" id="SM00983">
    <property type="entry name" value="TPK_B1_binding"/>
    <property type="match status" value="1"/>
</dbReference>
<evidence type="ECO:0000256" key="4">
    <source>
        <dbReference type="ARBA" id="ARBA00022840"/>
    </source>
</evidence>
<dbReference type="InterPro" id="IPR036759">
    <property type="entry name" value="TPK_catalytic_sf"/>
</dbReference>
<dbReference type="PANTHER" id="PTHR41299">
    <property type="entry name" value="THIAMINE PYROPHOSPHOKINASE"/>
    <property type="match status" value="1"/>
</dbReference>
<dbReference type="EMBL" id="JACIJS010000006">
    <property type="protein sequence ID" value="MBB5516123.1"/>
    <property type="molecule type" value="Genomic_DNA"/>
</dbReference>
<dbReference type="GO" id="GO:0005524">
    <property type="term" value="F:ATP binding"/>
    <property type="evidence" value="ECO:0007669"/>
    <property type="project" value="UniProtKB-KW"/>
</dbReference>
<keyword evidence="8" id="KW-1185">Reference proteome</keyword>
<dbReference type="GO" id="GO:0009229">
    <property type="term" value="P:thiamine diphosphate biosynthetic process"/>
    <property type="evidence" value="ECO:0007669"/>
    <property type="project" value="InterPro"/>
</dbReference>
<evidence type="ECO:0000256" key="1">
    <source>
        <dbReference type="ARBA" id="ARBA00022679"/>
    </source>
</evidence>